<keyword evidence="8" id="KW-0234">DNA repair</keyword>
<comment type="caution">
    <text evidence="11">The sequence shown here is derived from an EMBL/GenBank/DDBJ whole genome shotgun (WGS) entry which is preliminary data.</text>
</comment>
<feature type="domain" description="Endonuclease/exonuclease/phosphatase" evidence="10">
    <location>
        <begin position="100"/>
        <end position="342"/>
    </location>
</feature>
<evidence type="ECO:0000256" key="3">
    <source>
        <dbReference type="ARBA" id="ARBA00022722"/>
    </source>
</evidence>
<dbReference type="EMBL" id="JAPAAF010000027">
    <property type="protein sequence ID" value="MCW0484013.1"/>
    <property type="molecule type" value="Genomic_DNA"/>
</dbReference>
<evidence type="ECO:0000256" key="7">
    <source>
        <dbReference type="ARBA" id="ARBA00022842"/>
    </source>
</evidence>
<keyword evidence="11" id="KW-0255">Endonuclease</keyword>
<dbReference type="InterPro" id="IPR051547">
    <property type="entry name" value="TDP2-like"/>
</dbReference>
<keyword evidence="3" id="KW-0540">Nuclease</keyword>
<reference evidence="11" key="1">
    <citation type="submission" date="2022-10" db="EMBL/GenBank/DDBJ databases">
        <title>Gaoshiqiia sediminis gen. nov., sp. nov., isolated from coastal sediment.</title>
        <authorList>
            <person name="Yu W.X."/>
            <person name="Mu D.S."/>
            <person name="Du J.Z."/>
            <person name="Liang Y.Q."/>
        </authorList>
    </citation>
    <scope>NUCLEOTIDE SEQUENCE</scope>
    <source>
        <strain evidence="11">A06</strain>
    </source>
</reference>
<keyword evidence="6" id="KW-0378">Hydrolase</keyword>
<keyword evidence="12" id="KW-1185">Reference proteome</keyword>
<dbReference type="GO" id="GO:0016787">
    <property type="term" value="F:hydrolase activity"/>
    <property type="evidence" value="ECO:0007669"/>
    <property type="project" value="UniProtKB-KW"/>
</dbReference>
<dbReference type="GO" id="GO:0004519">
    <property type="term" value="F:endonuclease activity"/>
    <property type="evidence" value="ECO:0007669"/>
    <property type="project" value="UniProtKB-KW"/>
</dbReference>
<dbReference type="PANTHER" id="PTHR15822">
    <property type="entry name" value="TRAF AND TNF RECEPTOR-ASSOCIATED PROTEIN"/>
    <property type="match status" value="1"/>
</dbReference>
<keyword evidence="9" id="KW-0472">Membrane</keyword>
<evidence type="ECO:0000256" key="8">
    <source>
        <dbReference type="ARBA" id="ARBA00023204"/>
    </source>
</evidence>
<dbReference type="Gene3D" id="3.60.10.10">
    <property type="entry name" value="Endonuclease/exonuclease/phosphatase"/>
    <property type="match status" value="1"/>
</dbReference>
<gene>
    <name evidence="11" type="ORF">N2K84_14815</name>
</gene>
<dbReference type="Pfam" id="PF03372">
    <property type="entry name" value="Exo_endo_phos"/>
    <property type="match status" value="1"/>
</dbReference>
<evidence type="ECO:0000256" key="1">
    <source>
        <dbReference type="ARBA" id="ARBA00001936"/>
    </source>
</evidence>
<keyword evidence="9" id="KW-0812">Transmembrane</keyword>
<dbReference type="Proteomes" id="UP001163821">
    <property type="component" value="Unassembled WGS sequence"/>
</dbReference>
<name>A0AA41YCK3_9BACT</name>
<protein>
    <submittedName>
        <fullName evidence="11">Endonuclease/exonuclease/phosphatase family protein</fullName>
    </submittedName>
</protein>
<evidence type="ECO:0000259" key="10">
    <source>
        <dbReference type="Pfam" id="PF03372"/>
    </source>
</evidence>
<evidence type="ECO:0000313" key="12">
    <source>
        <dbReference type="Proteomes" id="UP001163821"/>
    </source>
</evidence>
<evidence type="ECO:0000256" key="5">
    <source>
        <dbReference type="ARBA" id="ARBA00022763"/>
    </source>
</evidence>
<proteinExistence type="predicted"/>
<dbReference type="SUPFAM" id="SSF56219">
    <property type="entry name" value="DNase I-like"/>
    <property type="match status" value="1"/>
</dbReference>
<evidence type="ECO:0000256" key="6">
    <source>
        <dbReference type="ARBA" id="ARBA00022801"/>
    </source>
</evidence>
<organism evidence="11 12">
    <name type="scientific">Gaoshiqia sediminis</name>
    <dbReference type="NCBI Taxonomy" id="2986998"/>
    <lineage>
        <taxon>Bacteria</taxon>
        <taxon>Pseudomonadati</taxon>
        <taxon>Bacteroidota</taxon>
        <taxon>Bacteroidia</taxon>
        <taxon>Marinilabiliales</taxon>
        <taxon>Prolixibacteraceae</taxon>
        <taxon>Gaoshiqia</taxon>
    </lineage>
</organism>
<evidence type="ECO:0000256" key="9">
    <source>
        <dbReference type="SAM" id="Phobius"/>
    </source>
</evidence>
<comment type="cofactor">
    <cofactor evidence="2">
        <name>Mg(2+)</name>
        <dbReference type="ChEBI" id="CHEBI:18420"/>
    </cofactor>
</comment>
<comment type="cofactor">
    <cofactor evidence="1">
        <name>Mn(2+)</name>
        <dbReference type="ChEBI" id="CHEBI:29035"/>
    </cofactor>
</comment>
<evidence type="ECO:0000313" key="11">
    <source>
        <dbReference type="EMBL" id="MCW0484013.1"/>
    </source>
</evidence>
<keyword evidence="5" id="KW-0227">DNA damage</keyword>
<feature type="transmembrane region" description="Helical" evidence="9">
    <location>
        <begin position="65"/>
        <end position="84"/>
    </location>
</feature>
<keyword evidence="9" id="KW-1133">Transmembrane helix</keyword>
<dbReference type="InterPro" id="IPR036691">
    <property type="entry name" value="Endo/exonu/phosph_ase_sf"/>
</dbReference>
<dbReference type="PANTHER" id="PTHR15822:SF4">
    <property type="entry name" value="TYROSYL-DNA PHOSPHODIESTERASE 2"/>
    <property type="match status" value="1"/>
</dbReference>
<dbReference type="GO" id="GO:0046872">
    <property type="term" value="F:metal ion binding"/>
    <property type="evidence" value="ECO:0007669"/>
    <property type="project" value="UniProtKB-KW"/>
</dbReference>
<dbReference type="RefSeq" id="WP_282592605.1">
    <property type="nucleotide sequence ID" value="NZ_JAPAAF010000027.1"/>
</dbReference>
<feature type="transmembrane region" description="Helical" evidence="9">
    <location>
        <begin position="34"/>
        <end position="58"/>
    </location>
</feature>
<sequence>MRKFFRNIVLLFNLAAGFALLIVYLSAYVSPEKFWMPAIIGLAYPYILFINLLFILYWLFGTSKYALVSLAFILLGFNHLQNYFSFSAKKTEEPGLVVVSYNIKQFEGKPDLSKSETANAILDLVRSKEPDIVCFQEMAFMHRRGFDGFKKEFSLKGFPKYSHPAKRGGPVTFSAFPIINTAEIHFEESGNMFIYTDVVAGQDTLRIFNCHLQSYQFSPKDISTLDSLSLNDQEKNMKGARLFGGKLKRGFIQRAKQAEILRSEIDQSPYPVIVCGDFNDTPISYTYKLVRNKLKDAFVESGAGIGNTYLGRLPSFRIDYILHSDLFDGYNFAIDKVDYSDHYPVSCKLVRKTAKKEE</sequence>
<accession>A0AA41YCK3</accession>
<feature type="transmembrane region" description="Helical" evidence="9">
    <location>
        <begin position="7"/>
        <end position="28"/>
    </location>
</feature>
<dbReference type="CDD" id="cd09084">
    <property type="entry name" value="EEP-2"/>
    <property type="match status" value="1"/>
</dbReference>
<evidence type="ECO:0000256" key="4">
    <source>
        <dbReference type="ARBA" id="ARBA00022723"/>
    </source>
</evidence>
<evidence type="ECO:0000256" key="2">
    <source>
        <dbReference type="ARBA" id="ARBA00001946"/>
    </source>
</evidence>
<dbReference type="GO" id="GO:0006281">
    <property type="term" value="P:DNA repair"/>
    <property type="evidence" value="ECO:0007669"/>
    <property type="project" value="UniProtKB-KW"/>
</dbReference>
<dbReference type="InterPro" id="IPR005135">
    <property type="entry name" value="Endo/exonuclease/phosphatase"/>
</dbReference>
<keyword evidence="4" id="KW-0479">Metal-binding</keyword>
<keyword evidence="7" id="KW-0460">Magnesium</keyword>
<dbReference type="AlphaFoldDB" id="A0AA41YCK3"/>